<accession>A0A840SUA5</accession>
<dbReference type="Proteomes" id="UP000549457">
    <property type="component" value="Unassembled WGS sequence"/>
</dbReference>
<dbReference type="EMBL" id="JACHFM010000005">
    <property type="protein sequence ID" value="MBB5224095.1"/>
    <property type="molecule type" value="Genomic_DNA"/>
</dbReference>
<name>A0A840SUA5_9RHOB</name>
<reference evidence="1 2" key="1">
    <citation type="submission" date="2020-08" db="EMBL/GenBank/DDBJ databases">
        <title>Genomic Encyclopedia of Type Strains, Phase IV (KMG-IV): sequencing the most valuable type-strain genomes for metagenomic binning, comparative biology and taxonomic classification.</title>
        <authorList>
            <person name="Goeker M."/>
        </authorList>
    </citation>
    <scope>NUCLEOTIDE SEQUENCE [LARGE SCALE GENOMIC DNA]</scope>
    <source>
        <strain evidence="1 2">DSM 101730</strain>
    </source>
</reference>
<keyword evidence="2" id="KW-1185">Reference proteome</keyword>
<proteinExistence type="predicted"/>
<dbReference type="RefSeq" id="WP_184154319.1">
    <property type="nucleotide sequence ID" value="NZ_JACHFM010000005.1"/>
</dbReference>
<protein>
    <recommendedName>
        <fullName evidence="3">Lipoprotein</fullName>
    </recommendedName>
</protein>
<sequence>MTKWTLALALVAAVLAGCSGGKAPYRAPGQKGCDDGGSGGVLIDGVCL</sequence>
<evidence type="ECO:0000313" key="1">
    <source>
        <dbReference type="EMBL" id="MBB5224095.1"/>
    </source>
</evidence>
<dbReference type="PROSITE" id="PS51257">
    <property type="entry name" value="PROKAR_LIPOPROTEIN"/>
    <property type="match status" value="1"/>
</dbReference>
<dbReference type="AlphaFoldDB" id="A0A840SUA5"/>
<evidence type="ECO:0008006" key="3">
    <source>
        <dbReference type="Google" id="ProtNLM"/>
    </source>
</evidence>
<evidence type="ECO:0000313" key="2">
    <source>
        <dbReference type="Proteomes" id="UP000549457"/>
    </source>
</evidence>
<gene>
    <name evidence="1" type="ORF">HNP73_004056</name>
</gene>
<organism evidence="1 2">
    <name type="scientific">Amaricoccus macauensis</name>
    <dbReference type="NCBI Taxonomy" id="57001"/>
    <lineage>
        <taxon>Bacteria</taxon>
        <taxon>Pseudomonadati</taxon>
        <taxon>Pseudomonadota</taxon>
        <taxon>Alphaproteobacteria</taxon>
        <taxon>Rhodobacterales</taxon>
        <taxon>Paracoccaceae</taxon>
        <taxon>Amaricoccus</taxon>
    </lineage>
</organism>
<comment type="caution">
    <text evidence="1">The sequence shown here is derived from an EMBL/GenBank/DDBJ whole genome shotgun (WGS) entry which is preliminary data.</text>
</comment>